<evidence type="ECO:0000256" key="1">
    <source>
        <dbReference type="ARBA" id="ARBA00022723"/>
    </source>
</evidence>
<dbReference type="InterPro" id="IPR014710">
    <property type="entry name" value="RmlC-like_jellyroll"/>
</dbReference>
<feature type="domain" description="Cupin type-2" evidence="2">
    <location>
        <begin position="33"/>
        <end position="100"/>
    </location>
</feature>
<comment type="caution">
    <text evidence="3">The sequence shown here is derived from an EMBL/GenBank/DDBJ whole genome shotgun (WGS) entry which is preliminary data.</text>
</comment>
<name>A0ABU0DAX7_9BACI</name>
<organism evidence="3 4">
    <name type="scientific">Lederbergia wuyishanensis</name>
    <dbReference type="NCBI Taxonomy" id="1347903"/>
    <lineage>
        <taxon>Bacteria</taxon>
        <taxon>Bacillati</taxon>
        <taxon>Bacillota</taxon>
        <taxon>Bacilli</taxon>
        <taxon>Bacillales</taxon>
        <taxon>Bacillaceae</taxon>
        <taxon>Lederbergia</taxon>
    </lineage>
</organism>
<dbReference type="Gene3D" id="2.60.120.10">
    <property type="entry name" value="Jelly Rolls"/>
    <property type="match status" value="1"/>
</dbReference>
<keyword evidence="4" id="KW-1185">Reference proteome</keyword>
<dbReference type="Proteomes" id="UP001232343">
    <property type="component" value="Unassembled WGS sequence"/>
</dbReference>
<dbReference type="PANTHER" id="PTHR35848:SF6">
    <property type="entry name" value="CUPIN TYPE-2 DOMAIN-CONTAINING PROTEIN"/>
    <property type="match status" value="1"/>
</dbReference>
<dbReference type="RefSeq" id="WP_244683648.1">
    <property type="nucleotide sequence ID" value="NZ_JALIRM010000021.1"/>
</dbReference>
<accession>A0ABU0DAX7</accession>
<protein>
    <submittedName>
        <fullName evidence="3">Mannose-6-phosphate isomerase-like protein (Cupin superfamily)</fullName>
    </submittedName>
</protein>
<gene>
    <name evidence="3" type="ORF">J2S14_004441</name>
</gene>
<dbReference type="InterPro" id="IPR051610">
    <property type="entry name" value="GPI/OXD"/>
</dbReference>
<sequence length="106" mass="11939">MMIKKAEEAQSVNEARFTKNIIFNEGKSTVFILNFLPGQALPPHPHPNAHVYLYVMEGNGICTIDDEKHDITVKDIIHCENKQVLSIENTGSERLSIYVVLARESS</sequence>
<proteinExistence type="predicted"/>
<reference evidence="3 4" key="1">
    <citation type="submission" date="2023-07" db="EMBL/GenBank/DDBJ databases">
        <title>Genomic Encyclopedia of Type Strains, Phase IV (KMG-IV): sequencing the most valuable type-strain genomes for metagenomic binning, comparative biology and taxonomic classification.</title>
        <authorList>
            <person name="Goeker M."/>
        </authorList>
    </citation>
    <scope>NUCLEOTIDE SEQUENCE [LARGE SCALE GENOMIC DNA]</scope>
    <source>
        <strain evidence="3 4">DSM 27848</strain>
    </source>
</reference>
<dbReference type="InterPro" id="IPR011051">
    <property type="entry name" value="RmlC_Cupin_sf"/>
</dbReference>
<dbReference type="InterPro" id="IPR013096">
    <property type="entry name" value="Cupin_2"/>
</dbReference>
<dbReference type="PANTHER" id="PTHR35848">
    <property type="entry name" value="OXALATE-BINDING PROTEIN"/>
    <property type="match status" value="1"/>
</dbReference>
<evidence type="ECO:0000259" key="2">
    <source>
        <dbReference type="Pfam" id="PF07883"/>
    </source>
</evidence>
<keyword evidence="1" id="KW-0479">Metal-binding</keyword>
<evidence type="ECO:0000313" key="4">
    <source>
        <dbReference type="Proteomes" id="UP001232343"/>
    </source>
</evidence>
<evidence type="ECO:0000313" key="3">
    <source>
        <dbReference type="EMBL" id="MDQ0345579.1"/>
    </source>
</evidence>
<dbReference type="SUPFAM" id="SSF51182">
    <property type="entry name" value="RmlC-like cupins"/>
    <property type="match status" value="1"/>
</dbReference>
<dbReference type="EMBL" id="JAUSUO010000018">
    <property type="protein sequence ID" value="MDQ0345579.1"/>
    <property type="molecule type" value="Genomic_DNA"/>
</dbReference>
<dbReference type="Pfam" id="PF07883">
    <property type="entry name" value="Cupin_2"/>
    <property type="match status" value="1"/>
</dbReference>